<sequence length="69" mass="7970">MILTLDKVSRRRGQVRSIDRNKIRRGPFETSLTRQPLLGAHLSLRNTRIERYDDASSAPVIAGAQQYYR</sequence>
<dbReference type="Proteomes" id="UP000092993">
    <property type="component" value="Unassembled WGS sequence"/>
</dbReference>
<reference evidence="1 2" key="1">
    <citation type="submission" date="2016-03" db="EMBL/GenBank/DDBJ databases">
        <title>Whole genome sequencing of Grifola frondosa 9006-11.</title>
        <authorList>
            <person name="Min B."/>
            <person name="Park H."/>
            <person name="Kim J.-G."/>
            <person name="Cho H."/>
            <person name="Oh Y.-L."/>
            <person name="Kong W.-S."/>
            <person name="Choi I.-G."/>
        </authorList>
    </citation>
    <scope>NUCLEOTIDE SEQUENCE [LARGE SCALE GENOMIC DNA]</scope>
    <source>
        <strain evidence="1 2">9006-11</strain>
    </source>
</reference>
<dbReference type="EMBL" id="LUGG01000009">
    <property type="protein sequence ID" value="OBZ72118.1"/>
    <property type="molecule type" value="Genomic_DNA"/>
</dbReference>
<evidence type="ECO:0000313" key="1">
    <source>
        <dbReference type="EMBL" id="OBZ72118.1"/>
    </source>
</evidence>
<comment type="caution">
    <text evidence="1">The sequence shown here is derived from an EMBL/GenBank/DDBJ whole genome shotgun (WGS) entry which is preliminary data.</text>
</comment>
<protein>
    <submittedName>
        <fullName evidence="1">Uncharacterized protein</fullName>
    </submittedName>
</protein>
<keyword evidence="2" id="KW-1185">Reference proteome</keyword>
<gene>
    <name evidence="1" type="ORF">A0H81_07806</name>
</gene>
<accession>A0A1C7M5S7</accession>
<proteinExistence type="predicted"/>
<dbReference type="AlphaFoldDB" id="A0A1C7M5S7"/>
<evidence type="ECO:0000313" key="2">
    <source>
        <dbReference type="Proteomes" id="UP000092993"/>
    </source>
</evidence>
<name>A0A1C7M5S7_GRIFR</name>
<organism evidence="1 2">
    <name type="scientific">Grifola frondosa</name>
    <name type="common">Maitake</name>
    <name type="synonym">Polyporus frondosus</name>
    <dbReference type="NCBI Taxonomy" id="5627"/>
    <lineage>
        <taxon>Eukaryota</taxon>
        <taxon>Fungi</taxon>
        <taxon>Dikarya</taxon>
        <taxon>Basidiomycota</taxon>
        <taxon>Agaricomycotina</taxon>
        <taxon>Agaricomycetes</taxon>
        <taxon>Polyporales</taxon>
        <taxon>Grifolaceae</taxon>
        <taxon>Grifola</taxon>
    </lineage>
</organism>